<evidence type="ECO:0000256" key="2">
    <source>
        <dbReference type="ARBA" id="ARBA00022692"/>
    </source>
</evidence>
<feature type="compositionally biased region" description="Basic residues" evidence="8">
    <location>
        <begin position="306"/>
        <end position="315"/>
    </location>
</feature>
<reference evidence="12" key="1">
    <citation type="submission" date="2025-08" db="UniProtKB">
        <authorList>
            <consortium name="RefSeq"/>
        </authorList>
    </citation>
    <scope>IDENTIFICATION</scope>
</reference>
<keyword evidence="3 10" id="KW-0732">Signal</keyword>
<evidence type="ECO:0000256" key="7">
    <source>
        <dbReference type="ARBA" id="ARBA00023319"/>
    </source>
</evidence>
<dbReference type="GeneID" id="113409716"/>
<dbReference type="InterPro" id="IPR015632">
    <property type="entry name" value="CD2"/>
</dbReference>
<accession>A0A6J1TVM0</accession>
<comment type="subcellular location">
    <subcellularLocation>
        <location evidence="1">Membrane</location>
    </subcellularLocation>
</comment>
<keyword evidence="7" id="KW-0393">Immunoglobulin domain</keyword>
<evidence type="ECO:0000256" key="3">
    <source>
        <dbReference type="ARBA" id="ARBA00022729"/>
    </source>
</evidence>
<feature type="region of interest" description="Disordered" evidence="8">
    <location>
        <begin position="269"/>
        <end position="315"/>
    </location>
</feature>
<evidence type="ECO:0000256" key="4">
    <source>
        <dbReference type="ARBA" id="ARBA00022989"/>
    </source>
</evidence>
<keyword evidence="4 9" id="KW-1133">Transmembrane helix</keyword>
<proteinExistence type="predicted"/>
<evidence type="ECO:0000256" key="6">
    <source>
        <dbReference type="ARBA" id="ARBA00023157"/>
    </source>
</evidence>
<evidence type="ECO:0000313" key="11">
    <source>
        <dbReference type="Proteomes" id="UP000504612"/>
    </source>
</evidence>
<dbReference type="CTD" id="914"/>
<keyword evidence="11" id="KW-1185">Reference proteome</keyword>
<name>A0A6J1TVM0_9SAUR</name>
<evidence type="ECO:0000256" key="5">
    <source>
        <dbReference type="ARBA" id="ARBA00023136"/>
    </source>
</evidence>
<dbReference type="InterPro" id="IPR000920">
    <property type="entry name" value="Myelin_P0-rel"/>
</dbReference>
<feature type="transmembrane region" description="Helical" evidence="9">
    <location>
        <begin position="215"/>
        <end position="239"/>
    </location>
</feature>
<sequence length="315" mass="36201">MNLDKPFLIKFLMILFSLEGSVSMNDKIHGRTGNQIILSAPKHSTKPFYLIWTKNSTFIADYSDNSITLSTKQPEPNKYYLFLNGSLKINRLRKMDAGNYEVEAYTETGKHLFHGLITLQVDELQPKLNELCPQKTLTCEVKYSEKPKPRFKLFQDTKEIETLEPVYDNATWKVTLQLKVHSGKFRCEIDVNSEKYHIEKQITCSGEDLLDSGTMFIILMITGSVVTSIIFLALIVYCIRRKKVKRCEREAEEYALQIQINNHLQKRKLPEVPVSSGSNPSSQKNNPPPSQRQQQIGPSKSCSHPKPPRRIKQRP</sequence>
<dbReference type="Proteomes" id="UP000504612">
    <property type="component" value="Unplaced"/>
</dbReference>
<evidence type="ECO:0000313" key="12">
    <source>
        <dbReference type="RefSeq" id="XP_026519679.1"/>
    </source>
</evidence>
<feature type="chain" id="PRO_5027063721" evidence="10">
    <location>
        <begin position="24"/>
        <end position="315"/>
    </location>
</feature>
<keyword evidence="6" id="KW-1015">Disulfide bond</keyword>
<dbReference type="PRINTS" id="PR01870">
    <property type="entry name" value="CD2ANTIGEN"/>
</dbReference>
<dbReference type="GO" id="GO:0016020">
    <property type="term" value="C:membrane"/>
    <property type="evidence" value="ECO:0007669"/>
    <property type="project" value="UniProtKB-SubCell"/>
</dbReference>
<feature type="compositionally biased region" description="Low complexity" evidence="8">
    <location>
        <begin position="273"/>
        <end position="295"/>
    </location>
</feature>
<evidence type="ECO:0000256" key="1">
    <source>
        <dbReference type="ARBA" id="ARBA00004370"/>
    </source>
</evidence>
<keyword evidence="2 9" id="KW-0812">Transmembrane</keyword>
<dbReference type="InterPro" id="IPR013783">
    <property type="entry name" value="Ig-like_fold"/>
</dbReference>
<dbReference type="AlphaFoldDB" id="A0A6J1TVM0"/>
<dbReference type="InterPro" id="IPR036179">
    <property type="entry name" value="Ig-like_dom_sf"/>
</dbReference>
<keyword evidence="5 9" id="KW-0472">Membrane</keyword>
<organism evidence="11 12">
    <name type="scientific">Notechis scutatus</name>
    <name type="common">mainland tiger snake</name>
    <dbReference type="NCBI Taxonomy" id="8663"/>
    <lineage>
        <taxon>Eukaryota</taxon>
        <taxon>Metazoa</taxon>
        <taxon>Chordata</taxon>
        <taxon>Craniata</taxon>
        <taxon>Vertebrata</taxon>
        <taxon>Euteleostomi</taxon>
        <taxon>Lepidosauria</taxon>
        <taxon>Squamata</taxon>
        <taxon>Bifurcata</taxon>
        <taxon>Unidentata</taxon>
        <taxon>Episquamata</taxon>
        <taxon>Toxicofera</taxon>
        <taxon>Serpentes</taxon>
        <taxon>Colubroidea</taxon>
        <taxon>Elapidae</taxon>
        <taxon>Hydrophiinae</taxon>
        <taxon>Notechis</taxon>
    </lineage>
</organism>
<protein>
    <submittedName>
        <fullName evidence="12">T-cell surface antigen CD2 isoform X2</fullName>
    </submittedName>
</protein>
<evidence type="ECO:0000256" key="8">
    <source>
        <dbReference type="SAM" id="MobiDB-lite"/>
    </source>
</evidence>
<gene>
    <name evidence="12" type="primary">CD2</name>
</gene>
<dbReference type="SUPFAM" id="SSF48726">
    <property type="entry name" value="Immunoglobulin"/>
    <property type="match status" value="1"/>
</dbReference>
<dbReference type="RefSeq" id="XP_026519679.1">
    <property type="nucleotide sequence ID" value="XM_026663894.1"/>
</dbReference>
<dbReference type="PANTHER" id="PTHR13869:SF24">
    <property type="entry name" value="BASEMENT MEMBRANE-SPECIFIC HEPARAN SULFATE PROTEOGLYCAN CORE PROTEIN-LIKE"/>
    <property type="match status" value="1"/>
</dbReference>
<dbReference type="PANTHER" id="PTHR13869">
    <property type="entry name" value="MYELIN P0 RELATED"/>
    <property type="match status" value="1"/>
</dbReference>
<evidence type="ECO:0000256" key="10">
    <source>
        <dbReference type="SAM" id="SignalP"/>
    </source>
</evidence>
<dbReference type="Gene3D" id="2.60.40.10">
    <property type="entry name" value="Immunoglobulins"/>
    <property type="match status" value="2"/>
</dbReference>
<evidence type="ECO:0000256" key="9">
    <source>
        <dbReference type="SAM" id="Phobius"/>
    </source>
</evidence>
<feature type="signal peptide" evidence="10">
    <location>
        <begin position="1"/>
        <end position="23"/>
    </location>
</feature>